<dbReference type="AlphaFoldDB" id="A0A813GND2"/>
<sequence>MCKTNSIRAKQTIVDTVLYNWANACSGGKSLAIKSMRSRAETQVHKRVSRASEQQKANHYLNIRSERECHDSKSSFLSWLSPVRKKRGRKQKSLRVKCRGLQNEALAEHFRSLCAPVAATNGDGTLQ</sequence>
<proteinExistence type="predicted"/>
<evidence type="ECO:0000313" key="1">
    <source>
        <dbReference type="EMBL" id="CAE8626594.1"/>
    </source>
</evidence>
<protein>
    <submittedName>
        <fullName evidence="1">Uncharacterized protein</fullName>
    </submittedName>
</protein>
<gene>
    <name evidence="1" type="ORF">PGLA1383_LOCUS43503</name>
</gene>
<keyword evidence="2" id="KW-1185">Reference proteome</keyword>
<reference evidence="1" key="1">
    <citation type="submission" date="2021-02" db="EMBL/GenBank/DDBJ databases">
        <authorList>
            <person name="Dougan E. K."/>
            <person name="Rhodes N."/>
            <person name="Thang M."/>
            <person name="Chan C."/>
        </authorList>
    </citation>
    <scope>NUCLEOTIDE SEQUENCE</scope>
</reference>
<name>A0A813GND2_POLGL</name>
<accession>A0A813GND2</accession>
<dbReference type="Proteomes" id="UP000654075">
    <property type="component" value="Unassembled WGS sequence"/>
</dbReference>
<organism evidence="1 2">
    <name type="scientific">Polarella glacialis</name>
    <name type="common">Dinoflagellate</name>
    <dbReference type="NCBI Taxonomy" id="89957"/>
    <lineage>
        <taxon>Eukaryota</taxon>
        <taxon>Sar</taxon>
        <taxon>Alveolata</taxon>
        <taxon>Dinophyceae</taxon>
        <taxon>Suessiales</taxon>
        <taxon>Suessiaceae</taxon>
        <taxon>Polarella</taxon>
    </lineage>
</organism>
<dbReference type="EMBL" id="CAJNNV010028995">
    <property type="protein sequence ID" value="CAE8626594.1"/>
    <property type="molecule type" value="Genomic_DNA"/>
</dbReference>
<evidence type="ECO:0000313" key="2">
    <source>
        <dbReference type="Proteomes" id="UP000654075"/>
    </source>
</evidence>
<comment type="caution">
    <text evidence="1">The sequence shown here is derived from an EMBL/GenBank/DDBJ whole genome shotgun (WGS) entry which is preliminary data.</text>
</comment>